<dbReference type="InterPro" id="IPR029062">
    <property type="entry name" value="Class_I_gatase-like"/>
</dbReference>
<dbReference type="PROSITE" id="PS51274">
    <property type="entry name" value="GATASE_COBBQ"/>
    <property type="match status" value="1"/>
</dbReference>
<dbReference type="Proteomes" id="UP000006681">
    <property type="component" value="Chromosome"/>
</dbReference>
<evidence type="ECO:0000256" key="2">
    <source>
        <dbReference type="ARBA" id="ARBA00022598"/>
    </source>
</evidence>
<evidence type="ECO:0000259" key="7">
    <source>
        <dbReference type="Pfam" id="PF01656"/>
    </source>
</evidence>
<dbReference type="SUPFAM" id="SSF52540">
    <property type="entry name" value="P-loop containing nucleoside triphosphate hydrolases"/>
    <property type="match status" value="1"/>
</dbReference>
<dbReference type="EMBL" id="CP002100">
    <property type="protein sequence ID" value="ADN51452.1"/>
    <property type="molecule type" value="Genomic_DNA"/>
</dbReference>
<dbReference type="InterPro" id="IPR004484">
    <property type="entry name" value="CbiA/CobB_synth"/>
</dbReference>
<evidence type="ECO:0000313" key="9">
    <source>
        <dbReference type="EMBL" id="ADN51452.1"/>
    </source>
</evidence>
<dbReference type="SUPFAM" id="SSF52317">
    <property type="entry name" value="Class I glutamine amidotransferase-like"/>
    <property type="match status" value="1"/>
</dbReference>
<keyword evidence="4" id="KW-0067">ATP-binding</keyword>
<dbReference type="PANTHER" id="PTHR43873">
    <property type="entry name" value="COBYRINATE A,C-DIAMIDE SYNTHASE"/>
    <property type="match status" value="1"/>
</dbReference>
<dbReference type="STRING" id="572478.Vdis_2083"/>
<evidence type="ECO:0000313" key="10">
    <source>
        <dbReference type="Proteomes" id="UP000006681"/>
    </source>
</evidence>
<dbReference type="InterPro" id="IPR027417">
    <property type="entry name" value="P-loop_NTPase"/>
</dbReference>
<dbReference type="GO" id="GO:0042242">
    <property type="term" value="F:cobyrinic acid a,c-diamide synthase activity"/>
    <property type="evidence" value="ECO:0007669"/>
    <property type="project" value="InterPro"/>
</dbReference>
<evidence type="ECO:0000256" key="4">
    <source>
        <dbReference type="ARBA" id="ARBA00022840"/>
    </source>
</evidence>
<dbReference type="Pfam" id="PF07685">
    <property type="entry name" value="GATase_3"/>
    <property type="match status" value="1"/>
</dbReference>
<feature type="domain" description="CobB/CobQ-like glutamine amidotransferase" evidence="8">
    <location>
        <begin position="252"/>
        <end position="439"/>
    </location>
</feature>
<keyword evidence="6" id="KW-0315">Glutamine amidotransferase</keyword>
<feature type="domain" description="CobQ/CobB/MinD/ParA nucleotide binding" evidence="7">
    <location>
        <begin position="9"/>
        <end position="187"/>
    </location>
</feature>
<evidence type="ECO:0000256" key="6">
    <source>
        <dbReference type="ARBA" id="ARBA00022962"/>
    </source>
</evidence>
<evidence type="ECO:0000259" key="8">
    <source>
        <dbReference type="Pfam" id="PF07685"/>
    </source>
</evidence>
<proteinExistence type="predicted"/>
<name>E1QPG4_VULDI</name>
<keyword evidence="10" id="KW-1185">Reference proteome</keyword>
<evidence type="ECO:0000256" key="3">
    <source>
        <dbReference type="ARBA" id="ARBA00022741"/>
    </source>
</evidence>
<gene>
    <name evidence="9" type="ordered locus">Vdis_2083</name>
</gene>
<dbReference type="eggNOG" id="arCOG00106">
    <property type="taxonomic scope" value="Archaea"/>
</dbReference>
<dbReference type="OrthoDB" id="8896at2157"/>
<dbReference type="PANTHER" id="PTHR43873:SF1">
    <property type="entry name" value="COBYRINATE A,C-DIAMIDE SYNTHASE"/>
    <property type="match status" value="1"/>
</dbReference>
<dbReference type="InterPro" id="IPR002586">
    <property type="entry name" value="CobQ/CobB/MinD/ParA_Nub-bd_dom"/>
</dbReference>
<dbReference type="NCBIfam" id="TIGR00379">
    <property type="entry name" value="cobB"/>
    <property type="match status" value="1"/>
</dbReference>
<dbReference type="KEGG" id="vdi:Vdis_2083"/>
<dbReference type="Gene3D" id="3.40.50.880">
    <property type="match status" value="1"/>
</dbReference>
<dbReference type="InterPro" id="IPR011698">
    <property type="entry name" value="GATase_3"/>
</dbReference>
<dbReference type="Gene3D" id="3.40.50.300">
    <property type="entry name" value="P-loop containing nucleotide triphosphate hydrolases"/>
    <property type="match status" value="2"/>
</dbReference>
<comment type="cofactor">
    <cofactor evidence="1">
        <name>Mg(2+)</name>
        <dbReference type="ChEBI" id="CHEBI:18420"/>
    </cofactor>
</comment>
<keyword evidence="3" id="KW-0547">Nucleotide-binding</keyword>
<dbReference type="RefSeq" id="WP_013337177.1">
    <property type="nucleotide sequence ID" value="NC_014537.1"/>
</dbReference>
<dbReference type="GeneID" id="9753035"/>
<dbReference type="Pfam" id="PF01656">
    <property type="entry name" value="CbiA"/>
    <property type="match status" value="1"/>
</dbReference>
<dbReference type="NCBIfam" id="NF002204">
    <property type="entry name" value="PRK01077.1"/>
    <property type="match status" value="1"/>
</dbReference>
<keyword evidence="5" id="KW-0460">Magnesium</keyword>
<dbReference type="HOGENOM" id="CLU_022752_2_1_2"/>
<dbReference type="AlphaFoldDB" id="E1QPG4"/>
<dbReference type="GO" id="GO:0005524">
    <property type="term" value="F:ATP binding"/>
    <property type="evidence" value="ECO:0007669"/>
    <property type="project" value="UniProtKB-KW"/>
</dbReference>
<organism evidence="9 10">
    <name type="scientific">Vulcanisaeta distributa (strain DSM 14429 / JCM 11212 / NBRC 100878 / IC-017)</name>
    <dbReference type="NCBI Taxonomy" id="572478"/>
    <lineage>
        <taxon>Archaea</taxon>
        <taxon>Thermoproteota</taxon>
        <taxon>Thermoprotei</taxon>
        <taxon>Thermoproteales</taxon>
        <taxon>Thermoproteaceae</taxon>
        <taxon>Vulcanisaeta</taxon>
    </lineage>
</organism>
<evidence type="ECO:0000256" key="5">
    <source>
        <dbReference type="ARBA" id="ARBA00022842"/>
    </source>
</evidence>
<protein>
    <submittedName>
        <fullName evidence="9">Cobyrinic acid a,c-diamide synthase</fullName>
    </submittedName>
</protein>
<accession>E1QPG4</accession>
<reference evidence="9 10" key="1">
    <citation type="journal article" date="2010" name="Stand. Genomic Sci.">
        <title>Complete genome sequence of Vulcanisaeta distributa type strain (IC-017).</title>
        <authorList>
            <person name="Mavromatis K."/>
            <person name="Sikorski J."/>
            <person name="Pabst E."/>
            <person name="Teshima H."/>
            <person name="Lapidus A."/>
            <person name="Lucas S."/>
            <person name="Nolan M."/>
            <person name="Glavina Del Rio T."/>
            <person name="Cheng J.F."/>
            <person name="Bruce D."/>
            <person name="Goodwin L."/>
            <person name="Pitluck S."/>
            <person name="Liolios K."/>
            <person name="Ivanova N."/>
            <person name="Mikhailova N."/>
            <person name="Pati A."/>
            <person name="Chen A."/>
            <person name="Palaniappan K."/>
            <person name="Land M."/>
            <person name="Hauser L."/>
            <person name="Chang Y.J."/>
            <person name="Jeffries C.D."/>
            <person name="Rohde M."/>
            <person name="Spring S."/>
            <person name="Goker M."/>
            <person name="Wirth R."/>
            <person name="Woyke T."/>
            <person name="Bristow J."/>
            <person name="Eisen J.A."/>
            <person name="Markowitz V."/>
            <person name="Hugenholtz P."/>
            <person name="Klenk H.P."/>
            <person name="Kyrpides N.C."/>
        </authorList>
    </citation>
    <scope>NUCLEOTIDE SEQUENCE [LARGE SCALE GENOMIC DNA]</scope>
    <source>
        <strain evidence="10">DSM 14429 / JCM 11212 / NBRC 100878 / IC-017</strain>
    </source>
</reference>
<reference evidence="10" key="2">
    <citation type="journal article" date="2010" name="Stand. Genomic Sci.">
        <title>Complete genome sequence of Vulcanisaeta distributa type strain (IC-017T).</title>
        <authorList>
            <person name="Mavromatis K."/>
            <person name="Sikorski J."/>
            <person name="Pabst E."/>
            <person name="Teshima H."/>
            <person name="Lapidus A."/>
            <person name="Lucas S."/>
            <person name="Nolan M."/>
            <person name="Glavina Del Rio T."/>
            <person name="Cheng J."/>
            <person name="Bruce D."/>
            <person name="Goodwin L."/>
            <person name="Pitluck S."/>
            <person name="Liolios K."/>
            <person name="Ivanova N."/>
            <person name="Mikhailova N."/>
            <person name="Pati A."/>
            <person name="Chen A."/>
            <person name="Palaniappan K."/>
            <person name="Land M."/>
            <person name="Hauser L."/>
            <person name="Chang Y."/>
            <person name="Jeffries C."/>
            <person name="Rohde M."/>
            <person name="Spring S."/>
            <person name="Goker M."/>
            <person name="Wirth R."/>
            <person name="Woyke T."/>
            <person name="Bristow J."/>
            <person name="Eisen J."/>
            <person name="Markowitz V."/>
            <person name="Hugenholtz P."/>
            <person name="Klenk H."/>
            <person name="Kyrpides N."/>
        </authorList>
    </citation>
    <scope>NUCLEOTIDE SEQUENCE [LARGE SCALE GENOMIC DNA]</scope>
    <source>
        <strain evidence="10">DSM 14429 / JCM 11212 / NBRC 100878 / IC-017</strain>
    </source>
</reference>
<sequence>METTVPRLVVSSYKGKNGKTTVTLALAYALIKAGFRVSLFKVGPDYIDPSYHSVIVNAPSRNLDYMLMGDKVVTRFYRYSLNSDIAIIEGVSGLYDSVDGISEAGSTAQIAKLLRAPVVLVINGERINRTVRAIIRGLRDFDREVKIVGAIITNTTQRQVDKLRIAVESEGLEFLGYIPRSDDLEDIMQYRHLGLIHAEEINKQRLINVFNEASSFIDVNKVIKVAKEYSEPLDVRDNVGPESFKVVSSELRVGILGGRAFTFYYPETIERIQSFTSNIKFIDPEVDQGLGDIDLLLIGGGFPEVYGEYLERNRALRADVRRFIDSGKYLYAECGGLMYLTNSIVYNNEEYEMVGAIDAITIMHKRPVWYGYARARVIRNSIIGDVGTVIMGHEFHYSSLVLHGNYDFTIKYERGAGVNGFDGFQINNAYAHYLHIHPDTYDVIGKIIRRLLNDRLN</sequence>
<evidence type="ECO:0000256" key="1">
    <source>
        <dbReference type="ARBA" id="ARBA00001946"/>
    </source>
</evidence>
<keyword evidence="2" id="KW-0436">Ligase</keyword>